<evidence type="ECO:0000313" key="3">
    <source>
        <dbReference type="Proteomes" id="UP000310636"/>
    </source>
</evidence>
<gene>
    <name evidence="2" type="ORF">E6C55_29130</name>
</gene>
<protein>
    <submittedName>
        <fullName evidence="2">Uncharacterized protein</fullName>
    </submittedName>
</protein>
<evidence type="ECO:0000256" key="1">
    <source>
        <dbReference type="SAM" id="Phobius"/>
    </source>
</evidence>
<keyword evidence="1" id="KW-0472">Membrane</keyword>
<reference evidence="2 3" key="1">
    <citation type="submission" date="2019-04" db="EMBL/GenBank/DDBJ databases">
        <title>Cohnella sp. nov. isolated from preserved vegetables.</title>
        <authorList>
            <person name="Lin S.-Y."/>
            <person name="Hung M.-H."/>
            <person name="Young C.-C."/>
        </authorList>
    </citation>
    <scope>NUCLEOTIDE SEQUENCE [LARGE SCALE GENOMIC DNA]</scope>
    <source>
        <strain evidence="2 3">CC-MHH1044</strain>
    </source>
</reference>
<evidence type="ECO:0000313" key="2">
    <source>
        <dbReference type="EMBL" id="THF73454.1"/>
    </source>
</evidence>
<accession>A0A4S4BHP1</accession>
<dbReference type="RefSeq" id="WP_136373355.1">
    <property type="nucleotide sequence ID" value="NZ_SSOB01000055.1"/>
</dbReference>
<keyword evidence="1" id="KW-1133">Transmembrane helix</keyword>
<dbReference type="AlphaFoldDB" id="A0A4S4BHP1"/>
<keyword evidence="3" id="KW-1185">Reference proteome</keyword>
<dbReference type="EMBL" id="SSOB01000055">
    <property type="protein sequence ID" value="THF73454.1"/>
    <property type="molecule type" value="Genomic_DNA"/>
</dbReference>
<feature type="transmembrane region" description="Helical" evidence="1">
    <location>
        <begin position="51"/>
        <end position="75"/>
    </location>
</feature>
<feature type="transmembrane region" description="Helical" evidence="1">
    <location>
        <begin position="20"/>
        <end position="44"/>
    </location>
</feature>
<dbReference type="Proteomes" id="UP000310636">
    <property type="component" value="Unassembled WGS sequence"/>
</dbReference>
<organism evidence="2 3">
    <name type="scientific">Cohnella fermenti</name>
    <dbReference type="NCBI Taxonomy" id="2565925"/>
    <lineage>
        <taxon>Bacteria</taxon>
        <taxon>Bacillati</taxon>
        <taxon>Bacillota</taxon>
        <taxon>Bacilli</taxon>
        <taxon>Bacillales</taxon>
        <taxon>Paenibacillaceae</taxon>
        <taxon>Cohnella</taxon>
    </lineage>
</organism>
<proteinExistence type="predicted"/>
<comment type="caution">
    <text evidence="2">The sequence shown here is derived from an EMBL/GenBank/DDBJ whole genome shotgun (WGS) entry which is preliminary data.</text>
</comment>
<sequence>MATMGFDNPDTDSASYHWLLALYIANWLYPLALLISAGTAWALYHLRKFKAAVWVNQIPLLWLIPLLLLLGYVVAS</sequence>
<keyword evidence="1" id="KW-0812">Transmembrane</keyword>
<name>A0A4S4BHP1_9BACL</name>
<dbReference type="OrthoDB" id="2938946at2"/>